<sequence length="193" mass="22447">MITIIVGNDTCEIKSWKDHLNEFVPTSASQDIFRTVNENPCVLLTSSFGSGKTAIAIYIADKLEKEGYTIIFVSSSEEIVKRCHPYQRQLFLLEDLFERQHPKICDFTYQCRNHWSAINAIFIENNHVKVLITCKTYIYEMNVEYFADVRNSVSLVHKDLMSEDLQLSLDERRNIYKSYFESIIPKAISKDTL</sequence>
<gene>
    <name evidence="2" type="ORF">MCOR_11646</name>
</gene>
<evidence type="ECO:0000313" key="2">
    <source>
        <dbReference type="EMBL" id="CAC5374156.1"/>
    </source>
</evidence>
<dbReference type="SUPFAM" id="SSF52540">
    <property type="entry name" value="P-loop containing nucleoside triphosphate hydrolases"/>
    <property type="match status" value="1"/>
</dbReference>
<evidence type="ECO:0000259" key="1">
    <source>
        <dbReference type="Pfam" id="PF20720"/>
    </source>
</evidence>
<dbReference type="InterPro" id="IPR027417">
    <property type="entry name" value="P-loop_NTPase"/>
</dbReference>
<dbReference type="Pfam" id="PF20720">
    <property type="entry name" value="nSTAND3"/>
    <property type="match status" value="1"/>
</dbReference>
<name>A0A6J8AU48_MYTCO</name>
<evidence type="ECO:0000313" key="3">
    <source>
        <dbReference type="Proteomes" id="UP000507470"/>
    </source>
</evidence>
<protein>
    <recommendedName>
        <fullName evidence="1">Novel STAND NTPase 3 domain-containing protein</fullName>
    </recommendedName>
</protein>
<accession>A0A6J8AU48</accession>
<proteinExistence type="predicted"/>
<feature type="domain" description="Novel STAND NTPase 3" evidence="1">
    <location>
        <begin position="23"/>
        <end position="180"/>
    </location>
</feature>
<reference evidence="2 3" key="1">
    <citation type="submission" date="2020-06" db="EMBL/GenBank/DDBJ databases">
        <authorList>
            <person name="Li R."/>
            <person name="Bekaert M."/>
        </authorList>
    </citation>
    <scope>NUCLEOTIDE SEQUENCE [LARGE SCALE GENOMIC DNA]</scope>
    <source>
        <strain evidence="3">wild</strain>
    </source>
</reference>
<dbReference type="InterPro" id="IPR049050">
    <property type="entry name" value="nSTAND3"/>
</dbReference>
<keyword evidence="3" id="KW-1185">Reference proteome</keyword>
<dbReference type="AlphaFoldDB" id="A0A6J8AU48"/>
<dbReference type="EMBL" id="CACVKT020001987">
    <property type="protein sequence ID" value="CAC5374156.1"/>
    <property type="molecule type" value="Genomic_DNA"/>
</dbReference>
<organism evidence="2 3">
    <name type="scientific">Mytilus coruscus</name>
    <name type="common">Sea mussel</name>
    <dbReference type="NCBI Taxonomy" id="42192"/>
    <lineage>
        <taxon>Eukaryota</taxon>
        <taxon>Metazoa</taxon>
        <taxon>Spiralia</taxon>
        <taxon>Lophotrochozoa</taxon>
        <taxon>Mollusca</taxon>
        <taxon>Bivalvia</taxon>
        <taxon>Autobranchia</taxon>
        <taxon>Pteriomorphia</taxon>
        <taxon>Mytilida</taxon>
        <taxon>Mytiloidea</taxon>
        <taxon>Mytilidae</taxon>
        <taxon>Mytilinae</taxon>
        <taxon>Mytilus</taxon>
    </lineage>
</organism>
<dbReference type="Proteomes" id="UP000507470">
    <property type="component" value="Unassembled WGS sequence"/>
</dbReference>
<dbReference type="Gene3D" id="3.40.50.300">
    <property type="entry name" value="P-loop containing nucleotide triphosphate hydrolases"/>
    <property type="match status" value="1"/>
</dbReference>